<dbReference type="EMBL" id="JBBUTG010000001">
    <property type="protein sequence ID" value="MEK8029283.1"/>
    <property type="molecule type" value="Genomic_DNA"/>
</dbReference>
<keyword evidence="3" id="KW-1185">Reference proteome</keyword>
<dbReference type="RefSeq" id="WP_341423626.1">
    <property type="nucleotide sequence ID" value="NZ_JBBUTG010000001.1"/>
</dbReference>
<accession>A0ABU9BIE3</accession>
<dbReference type="Proteomes" id="UP001371218">
    <property type="component" value="Unassembled WGS sequence"/>
</dbReference>
<feature type="region of interest" description="Disordered" evidence="1">
    <location>
        <begin position="26"/>
        <end position="53"/>
    </location>
</feature>
<evidence type="ECO:0000256" key="1">
    <source>
        <dbReference type="SAM" id="MobiDB-lite"/>
    </source>
</evidence>
<reference evidence="2 3" key="1">
    <citation type="submission" date="2024-04" db="EMBL/GenBank/DDBJ databases">
        <title>Novel species of the genus Ideonella isolated from streams.</title>
        <authorList>
            <person name="Lu H."/>
        </authorList>
    </citation>
    <scope>NUCLEOTIDE SEQUENCE [LARGE SCALE GENOMIC DNA]</scope>
    <source>
        <strain evidence="2 3">DXS29W</strain>
    </source>
</reference>
<proteinExistence type="predicted"/>
<gene>
    <name evidence="2" type="ORF">AACH06_00500</name>
</gene>
<evidence type="ECO:0000313" key="2">
    <source>
        <dbReference type="EMBL" id="MEK8029283.1"/>
    </source>
</evidence>
<protein>
    <submittedName>
        <fullName evidence="2">Uncharacterized protein</fullName>
    </submittedName>
</protein>
<evidence type="ECO:0000313" key="3">
    <source>
        <dbReference type="Proteomes" id="UP001371218"/>
    </source>
</evidence>
<sequence>MTACRGLLAGAGRVVGVLGAAAGARQAGGHNNAMASSAARQRSGGIVSARSAR</sequence>
<comment type="caution">
    <text evidence="2">The sequence shown here is derived from an EMBL/GenBank/DDBJ whole genome shotgun (WGS) entry which is preliminary data.</text>
</comment>
<organism evidence="2 3">
    <name type="scientific">Ideonella lacteola</name>
    <dbReference type="NCBI Taxonomy" id="2984193"/>
    <lineage>
        <taxon>Bacteria</taxon>
        <taxon>Pseudomonadati</taxon>
        <taxon>Pseudomonadota</taxon>
        <taxon>Betaproteobacteria</taxon>
        <taxon>Burkholderiales</taxon>
        <taxon>Sphaerotilaceae</taxon>
        <taxon>Ideonella</taxon>
    </lineage>
</organism>
<name>A0ABU9BIE3_9BURK</name>